<dbReference type="InterPro" id="IPR002178">
    <property type="entry name" value="PTS_EIIA_type-2_dom"/>
</dbReference>
<dbReference type="AlphaFoldDB" id="A0A391P7E5"/>
<dbReference type="Pfam" id="PF00359">
    <property type="entry name" value="PTS_EIIA_2"/>
    <property type="match status" value="1"/>
</dbReference>
<evidence type="ECO:0000256" key="2">
    <source>
        <dbReference type="ARBA" id="ARBA00022553"/>
    </source>
</evidence>
<dbReference type="PROSITE" id="PS00372">
    <property type="entry name" value="PTS_EIIA_TYPE_2_HIS"/>
    <property type="match status" value="1"/>
</dbReference>
<dbReference type="InterPro" id="IPR004715">
    <property type="entry name" value="PTS_IIA_fruc"/>
</dbReference>
<gene>
    <name evidence="8" type="ORF">KGMB01110_26920</name>
</gene>
<sequence>MADMEFMKILTPETIVTGLNVKDKAEALDQMAELFVKAGNINDKAQFIKDVYVREEIGETGVGNYIAIPHGKSEAVVTPGVAIAVLDQEIEWESLDDTGAKVIILFAVGTDNEAAMEHLKLLAMFSKRLGDDAVVAKLIGAGSVEDVIRALTEEAEEAEETEEEDIDLDDITIM</sequence>
<reference evidence="9" key="1">
    <citation type="submission" date="2018-09" db="EMBL/GenBank/DDBJ databases">
        <title>Draft Genome Sequence of Mediterraneibacter sp. KCTC 15684.</title>
        <authorList>
            <person name="Kim J.S."/>
            <person name="Han K.I."/>
            <person name="Suh M.K."/>
            <person name="Lee K.C."/>
            <person name="Eom M.K."/>
            <person name="Lee J.H."/>
            <person name="Park S.H."/>
            <person name="Kang S.W."/>
            <person name="Park J.E."/>
            <person name="Oh B.S."/>
            <person name="Yu S.Y."/>
            <person name="Choi S.H."/>
            <person name="Lee D.H."/>
            <person name="Yoon H."/>
            <person name="Kim B."/>
            <person name="Yang S.J."/>
            <person name="Lee J.S."/>
        </authorList>
    </citation>
    <scope>NUCLEOTIDE SEQUENCE [LARGE SCALE GENOMIC DNA]</scope>
    <source>
        <strain evidence="9">KCTC 15684</strain>
    </source>
</reference>
<dbReference type="GO" id="GO:0016020">
    <property type="term" value="C:membrane"/>
    <property type="evidence" value="ECO:0007669"/>
    <property type="project" value="InterPro"/>
</dbReference>
<evidence type="ECO:0000313" key="8">
    <source>
        <dbReference type="EMBL" id="GCA68256.1"/>
    </source>
</evidence>
<keyword evidence="3" id="KW-0762">Sugar transport</keyword>
<evidence type="ECO:0000259" key="7">
    <source>
        <dbReference type="PROSITE" id="PS51094"/>
    </source>
</evidence>
<evidence type="ECO:0000313" key="9">
    <source>
        <dbReference type="Proteomes" id="UP000265643"/>
    </source>
</evidence>
<organism evidence="8 9">
    <name type="scientific">Mediterraneibacter butyricigenes</name>
    <dbReference type="NCBI Taxonomy" id="2316025"/>
    <lineage>
        <taxon>Bacteria</taxon>
        <taxon>Bacillati</taxon>
        <taxon>Bacillota</taxon>
        <taxon>Clostridia</taxon>
        <taxon>Lachnospirales</taxon>
        <taxon>Lachnospiraceae</taxon>
        <taxon>Mediterraneibacter</taxon>
    </lineage>
</organism>
<feature type="domain" description="PTS EIIA type-2" evidence="7">
    <location>
        <begin position="8"/>
        <end position="154"/>
    </location>
</feature>
<keyword evidence="2" id="KW-0597">Phosphoprotein</keyword>
<keyword evidence="4" id="KW-0808">Transferase</keyword>
<keyword evidence="1" id="KW-0813">Transport</keyword>
<dbReference type="Gene3D" id="3.40.930.10">
    <property type="entry name" value="Mannitol-specific EII, Chain A"/>
    <property type="match status" value="1"/>
</dbReference>
<proteinExistence type="predicted"/>
<dbReference type="PROSITE" id="PS51094">
    <property type="entry name" value="PTS_EIIA_TYPE_2"/>
    <property type="match status" value="1"/>
</dbReference>
<keyword evidence="5" id="KW-0598">Phosphotransferase system</keyword>
<comment type="caution">
    <text evidence="8">The sequence shown here is derived from an EMBL/GenBank/DDBJ whole genome shotgun (WGS) entry which is preliminary data.</text>
</comment>
<dbReference type="InterPro" id="IPR051541">
    <property type="entry name" value="PTS_SugarTrans_NitroReg"/>
</dbReference>
<evidence type="ECO:0000256" key="4">
    <source>
        <dbReference type="ARBA" id="ARBA00022679"/>
    </source>
</evidence>
<dbReference type="PANTHER" id="PTHR47738:SF2">
    <property type="entry name" value="PTS SYSTEM FRUCTOSE-LIKE EIIA COMPONENT"/>
    <property type="match status" value="1"/>
</dbReference>
<dbReference type="GO" id="GO:0008982">
    <property type="term" value="F:protein-N(PI)-phosphohistidine-sugar phosphotransferase activity"/>
    <property type="evidence" value="ECO:0007669"/>
    <property type="project" value="InterPro"/>
</dbReference>
<evidence type="ECO:0000256" key="6">
    <source>
        <dbReference type="SAM" id="MobiDB-lite"/>
    </source>
</evidence>
<dbReference type="InterPro" id="IPR016152">
    <property type="entry name" value="PTrfase/Anion_transptr"/>
</dbReference>
<evidence type="ECO:0000256" key="3">
    <source>
        <dbReference type="ARBA" id="ARBA00022597"/>
    </source>
</evidence>
<dbReference type="EMBL" id="BHGK01000001">
    <property type="protein sequence ID" value="GCA68256.1"/>
    <property type="molecule type" value="Genomic_DNA"/>
</dbReference>
<dbReference type="Proteomes" id="UP000265643">
    <property type="component" value="Unassembled WGS sequence"/>
</dbReference>
<dbReference type="GO" id="GO:0009401">
    <property type="term" value="P:phosphoenolpyruvate-dependent sugar phosphotransferase system"/>
    <property type="evidence" value="ECO:0007669"/>
    <property type="project" value="UniProtKB-KW"/>
</dbReference>
<keyword evidence="9" id="KW-1185">Reference proteome</keyword>
<dbReference type="CDD" id="cd00211">
    <property type="entry name" value="PTS_IIA_fru"/>
    <property type="match status" value="1"/>
</dbReference>
<name>A0A391P7E5_9FIRM</name>
<dbReference type="NCBIfam" id="TIGR00848">
    <property type="entry name" value="fruA"/>
    <property type="match status" value="1"/>
</dbReference>
<evidence type="ECO:0000256" key="1">
    <source>
        <dbReference type="ARBA" id="ARBA00022448"/>
    </source>
</evidence>
<dbReference type="PANTHER" id="PTHR47738">
    <property type="entry name" value="PTS SYSTEM FRUCTOSE-LIKE EIIA COMPONENT-RELATED"/>
    <property type="match status" value="1"/>
</dbReference>
<accession>A0A391P7E5</accession>
<dbReference type="RefSeq" id="WP_243112838.1">
    <property type="nucleotide sequence ID" value="NZ_BHGK01000001.1"/>
</dbReference>
<feature type="region of interest" description="Disordered" evidence="6">
    <location>
        <begin position="154"/>
        <end position="174"/>
    </location>
</feature>
<dbReference type="SUPFAM" id="SSF55804">
    <property type="entry name" value="Phoshotransferase/anion transport protein"/>
    <property type="match status" value="1"/>
</dbReference>
<protein>
    <submittedName>
        <fullName evidence="8">PTS mannose transporter subunit IIAB</fullName>
    </submittedName>
</protein>
<evidence type="ECO:0000256" key="5">
    <source>
        <dbReference type="ARBA" id="ARBA00022683"/>
    </source>
</evidence>